<dbReference type="EMBL" id="JAPDPJ010000078">
    <property type="protein sequence ID" value="MCW3789023.1"/>
    <property type="molecule type" value="Genomic_DNA"/>
</dbReference>
<dbReference type="PIRSF" id="PIRSF006305">
    <property type="entry name" value="Maf"/>
    <property type="match status" value="1"/>
</dbReference>
<evidence type="ECO:0000313" key="6">
    <source>
        <dbReference type="Proteomes" id="UP001209229"/>
    </source>
</evidence>
<feature type="active site" description="Proton acceptor" evidence="4">
    <location>
        <position position="79"/>
    </location>
</feature>
<evidence type="ECO:0000256" key="1">
    <source>
        <dbReference type="ARBA" id="ARBA00001968"/>
    </source>
</evidence>
<evidence type="ECO:0000256" key="3">
    <source>
        <dbReference type="ARBA" id="ARBA00023080"/>
    </source>
</evidence>
<keyword evidence="2 4" id="KW-0378">Hydrolase</keyword>
<dbReference type="AlphaFoldDB" id="A0AAE3M8G8"/>
<dbReference type="GO" id="GO:0009117">
    <property type="term" value="P:nucleotide metabolic process"/>
    <property type="evidence" value="ECO:0007669"/>
    <property type="project" value="UniProtKB-KW"/>
</dbReference>
<dbReference type="InterPro" id="IPR029001">
    <property type="entry name" value="ITPase-like_fam"/>
</dbReference>
<keyword evidence="4" id="KW-0963">Cytoplasm</keyword>
<dbReference type="CDD" id="cd00555">
    <property type="entry name" value="Maf"/>
    <property type="match status" value="1"/>
</dbReference>
<protein>
    <recommendedName>
        <fullName evidence="4">dTTP/UTP pyrophosphatase</fullName>
        <shortName evidence="4">dTTPase/UTPase</shortName>
        <ecNumber evidence="4">3.6.1.9</ecNumber>
    </recommendedName>
    <alternativeName>
        <fullName evidence="4">Nucleoside triphosphate pyrophosphatase</fullName>
    </alternativeName>
    <alternativeName>
        <fullName evidence="4">Nucleotide pyrophosphatase</fullName>
        <shortName evidence="4">Nucleotide PPase</shortName>
    </alternativeName>
</protein>
<sequence length="195" mass="21715">MISEILSEYEIILASKSPRRAQLLRELGVQFTIGNKEGVEEVFPEGLSNVEVAKYLSELKASIYENDVVDTNKLVITSDTIVCLGNEVLGKPGDKAHAIEMLSKLSGKQHSVITGVTILGSNKKTTFSVETKVNFKDLTIDEIEYYVDHYKPYDKAGAYGIQEWIGMIGIEKIEGSYFNVVGLPVKKLYSELLKF</sequence>
<dbReference type="Pfam" id="PF02545">
    <property type="entry name" value="Maf"/>
    <property type="match status" value="1"/>
</dbReference>
<keyword evidence="6" id="KW-1185">Reference proteome</keyword>
<organism evidence="5 6">
    <name type="scientific">Plebeiibacterium sediminum</name>
    <dbReference type="NCBI Taxonomy" id="2992112"/>
    <lineage>
        <taxon>Bacteria</taxon>
        <taxon>Pseudomonadati</taxon>
        <taxon>Bacteroidota</taxon>
        <taxon>Bacteroidia</taxon>
        <taxon>Marinilabiliales</taxon>
        <taxon>Marinilabiliaceae</taxon>
        <taxon>Plebeiibacterium</taxon>
    </lineage>
</organism>
<dbReference type="RefSeq" id="WP_301192579.1">
    <property type="nucleotide sequence ID" value="NZ_JAPDPJ010000078.1"/>
</dbReference>
<dbReference type="Proteomes" id="UP001209229">
    <property type="component" value="Unassembled WGS sequence"/>
</dbReference>
<comment type="caution">
    <text evidence="4">Lacks conserved residue(s) required for the propagation of feature annotation.</text>
</comment>
<accession>A0AAE3M8G8</accession>
<feature type="site" description="Important for substrate specificity" evidence="4">
    <location>
        <position position="80"/>
    </location>
</feature>
<feature type="site" description="Important for substrate specificity" evidence="4">
    <location>
        <position position="19"/>
    </location>
</feature>
<dbReference type="InterPro" id="IPR003697">
    <property type="entry name" value="Maf-like"/>
</dbReference>
<comment type="similarity">
    <text evidence="4">Belongs to the Maf family. YhdE subfamily.</text>
</comment>
<dbReference type="PANTHER" id="PTHR43213">
    <property type="entry name" value="BIFUNCTIONAL DTTP/UTP PYROPHOSPHATASE/METHYLTRANSFERASE PROTEIN-RELATED"/>
    <property type="match status" value="1"/>
</dbReference>
<dbReference type="EC" id="3.6.1.9" evidence="4"/>
<comment type="caution">
    <text evidence="5">The sequence shown here is derived from an EMBL/GenBank/DDBJ whole genome shotgun (WGS) entry which is preliminary data.</text>
</comment>
<gene>
    <name evidence="5" type="ORF">OM075_21325</name>
</gene>
<comment type="cofactor">
    <cofactor evidence="1 4">
        <name>a divalent metal cation</name>
        <dbReference type="ChEBI" id="CHEBI:60240"/>
    </cofactor>
</comment>
<comment type="catalytic activity">
    <reaction evidence="4">
        <text>dTTP + H2O = dTMP + diphosphate + H(+)</text>
        <dbReference type="Rhea" id="RHEA:28534"/>
        <dbReference type="ChEBI" id="CHEBI:15377"/>
        <dbReference type="ChEBI" id="CHEBI:15378"/>
        <dbReference type="ChEBI" id="CHEBI:33019"/>
        <dbReference type="ChEBI" id="CHEBI:37568"/>
        <dbReference type="ChEBI" id="CHEBI:63528"/>
        <dbReference type="EC" id="3.6.1.9"/>
    </reaction>
</comment>
<feature type="site" description="Important for substrate specificity" evidence="4">
    <location>
        <position position="162"/>
    </location>
</feature>
<dbReference type="SUPFAM" id="SSF52972">
    <property type="entry name" value="ITPase-like"/>
    <property type="match status" value="1"/>
</dbReference>
<name>A0AAE3M8G8_9BACT</name>
<proteinExistence type="inferred from homology"/>
<evidence type="ECO:0000256" key="4">
    <source>
        <dbReference type="HAMAP-Rule" id="MF_00528"/>
    </source>
</evidence>
<dbReference type="GO" id="GO:0047429">
    <property type="term" value="F:nucleoside triphosphate diphosphatase activity"/>
    <property type="evidence" value="ECO:0007669"/>
    <property type="project" value="UniProtKB-EC"/>
</dbReference>
<comment type="function">
    <text evidence="4">Nucleoside triphosphate pyrophosphatase that hydrolyzes dTTP and UTP. May have a dual role in cell division arrest and in preventing the incorporation of modified nucleotides into cellular nucleic acids.</text>
</comment>
<evidence type="ECO:0000313" key="5">
    <source>
        <dbReference type="EMBL" id="MCW3789023.1"/>
    </source>
</evidence>
<dbReference type="Gene3D" id="3.90.950.10">
    <property type="match status" value="1"/>
</dbReference>
<dbReference type="GO" id="GO:0005737">
    <property type="term" value="C:cytoplasm"/>
    <property type="evidence" value="ECO:0007669"/>
    <property type="project" value="UniProtKB-SubCell"/>
</dbReference>
<dbReference type="PANTHER" id="PTHR43213:SF5">
    <property type="entry name" value="BIFUNCTIONAL DTTP_UTP PYROPHOSPHATASE_METHYLTRANSFERASE PROTEIN-RELATED"/>
    <property type="match status" value="1"/>
</dbReference>
<comment type="subcellular location">
    <subcellularLocation>
        <location evidence="4">Cytoplasm</location>
    </subcellularLocation>
</comment>
<comment type="catalytic activity">
    <reaction evidence="4">
        <text>UTP + H2O = UMP + diphosphate + H(+)</text>
        <dbReference type="Rhea" id="RHEA:29395"/>
        <dbReference type="ChEBI" id="CHEBI:15377"/>
        <dbReference type="ChEBI" id="CHEBI:15378"/>
        <dbReference type="ChEBI" id="CHEBI:33019"/>
        <dbReference type="ChEBI" id="CHEBI:46398"/>
        <dbReference type="ChEBI" id="CHEBI:57865"/>
        <dbReference type="EC" id="3.6.1.9"/>
    </reaction>
</comment>
<reference evidence="5" key="1">
    <citation type="submission" date="2022-10" db="EMBL/GenBank/DDBJ databases">
        <authorList>
            <person name="Yu W.X."/>
        </authorList>
    </citation>
    <scope>NUCLEOTIDE SEQUENCE</scope>
    <source>
        <strain evidence="5">AAT</strain>
    </source>
</reference>
<evidence type="ECO:0000256" key="2">
    <source>
        <dbReference type="ARBA" id="ARBA00022801"/>
    </source>
</evidence>
<keyword evidence="3 4" id="KW-0546">Nucleotide metabolism</keyword>
<dbReference type="NCBIfam" id="TIGR00172">
    <property type="entry name" value="maf"/>
    <property type="match status" value="1"/>
</dbReference>
<dbReference type="HAMAP" id="MF_00528">
    <property type="entry name" value="Maf"/>
    <property type="match status" value="1"/>
</dbReference>